<keyword evidence="5 12" id="KW-0067">ATP-binding</keyword>
<dbReference type="Gene3D" id="3.40.50.300">
    <property type="entry name" value="P-loop containing nucleotide triphosphate hydrolases"/>
    <property type="match status" value="1"/>
</dbReference>
<comment type="function">
    <text evidence="8">Part of an ABC transporter complex. Transmembrane domains (TMD) form a pore in the inner membrane and the ATP-binding domain (NBD) is responsible for energy generation.</text>
</comment>
<feature type="transmembrane region" description="Helical" evidence="9">
    <location>
        <begin position="226"/>
        <end position="250"/>
    </location>
</feature>
<evidence type="ECO:0000256" key="3">
    <source>
        <dbReference type="ARBA" id="ARBA00022692"/>
    </source>
</evidence>
<dbReference type="EC" id="3.6.3.-" evidence="12"/>
<dbReference type="HOGENOM" id="CLU_000604_84_3_5"/>
<dbReference type="GO" id="GO:0005524">
    <property type="term" value="F:ATP binding"/>
    <property type="evidence" value="ECO:0007669"/>
    <property type="project" value="UniProtKB-KW"/>
</dbReference>
<dbReference type="PANTHER" id="PTHR43394:SF1">
    <property type="entry name" value="ATP-BINDING CASSETTE SUB-FAMILY B MEMBER 10, MITOCHONDRIAL"/>
    <property type="match status" value="1"/>
</dbReference>
<dbReference type="NCBIfam" id="TIGR02204">
    <property type="entry name" value="MsbA_rel"/>
    <property type="match status" value="1"/>
</dbReference>
<feature type="transmembrane region" description="Helical" evidence="9">
    <location>
        <begin position="256"/>
        <end position="274"/>
    </location>
</feature>
<name>I3XD08_SINF2</name>
<dbReference type="PROSITE" id="PS50893">
    <property type="entry name" value="ABC_TRANSPORTER_2"/>
    <property type="match status" value="1"/>
</dbReference>
<sequence>MTTLIVWYSGWIPAFITIFLEFQGPIVARHCDFGTEHVNEAADRSWPRLLNSMPCLYMKVCGITSAARKTYGPSWPLRDRPIGGYVPRQGNQAPERKSVQPLAAVLPYVRRYRRFAIGAAISLTIAAVTTLTLPLAVRRMIDYGFSNSDSAFINTYFSMLMVLAIVLALASAARYYFVISLGERIVADLRRDVFARVTGLSAAFFDVNQSGEIVSRLTADTTQIKSAVGATASVALRNLILCLGAIGMMIYTSPKLSSLVIAAIPLIVFPLVGFGRSVRRRSRQAQDTLAAASAFAGEAIGATRTVQAFNGEESANRRFGAAVEEAYGAARAAIRARSALTAFAITMVFGSVVAVLWFGARDVLNGTLSAGTLSQFLLYSVFAAGSLGALSEVWGELSQAAGAAERLNELLSEVPQIRAPEHPAAMPVPARGAIAFDDVHFAYPARPDYKSLKGLSLAVEPGETVAIVGPSGAGKSTVFSMLLRYYDPNMGTVRIDGMDIRSVEPKDLRDRIAIVPQDVTIFAASVHDNIAFSAPEASREAVQAAAIAAQADEFIAKLDRGYDTLVGERGVTLSGGQRQRVAIARAILRDAPILLLDEATSALDAESETLVQKALDGLMRERTTLVIAHRLATVLKANRILVMDHGRIVEEGTHASLIRQGGLYAKLARLQFDHGAEGLFVASQV</sequence>
<dbReference type="InterPro" id="IPR027417">
    <property type="entry name" value="P-loop_NTPase"/>
</dbReference>
<dbReference type="AlphaFoldDB" id="I3XD08"/>
<feature type="domain" description="ABC transporter" evidence="10">
    <location>
        <begin position="434"/>
        <end position="670"/>
    </location>
</feature>
<dbReference type="KEGG" id="sfd:USDA257_c52390"/>
<dbReference type="CDD" id="cd18575">
    <property type="entry name" value="ABC_6TM_bac_exporter_ABCB8_10_like"/>
    <property type="match status" value="1"/>
</dbReference>
<proteinExistence type="inferred from homology"/>
<feature type="domain" description="ABC transmembrane type-1" evidence="11">
    <location>
        <begin position="117"/>
        <end position="399"/>
    </location>
</feature>
<dbReference type="SMART" id="SM00382">
    <property type="entry name" value="AAA"/>
    <property type="match status" value="1"/>
</dbReference>
<feature type="transmembrane region" description="Helical" evidence="9">
    <location>
        <begin position="115"/>
        <end position="136"/>
    </location>
</feature>
<dbReference type="InterPro" id="IPR017871">
    <property type="entry name" value="ABC_transporter-like_CS"/>
</dbReference>
<dbReference type="InterPro" id="IPR039421">
    <property type="entry name" value="Type_1_exporter"/>
</dbReference>
<comment type="similarity">
    <text evidence="2">Belongs to the ABC transporter superfamily.</text>
</comment>
<evidence type="ECO:0000259" key="10">
    <source>
        <dbReference type="PROSITE" id="PS50893"/>
    </source>
</evidence>
<dbReference type="Pfam" id="PF00005">
    <property type="entry name" value="ABC_tran"/>
    <property type="match status" value="1"/>
</dbReference>
<reference evidence="12 13" key="1">
    <citation type="journal article" date="2012" name="J. Bacteriol.">
        <title>Complete genome sequence of the broad-host-range strain Sinorhizobium fredii USDA257.</title>
        <authorList>
            <person name="Schuldes J."/>
            <person name="Rodriguez Orbegoso M."/>
            <person name="Schmeisser C."/>
            <person name="Krishnan H.B."/>
            <person name="Daniel R."/>
            <person name="Streit W.R."/>
        </authorList>
    </citation>
    <scope>NUCLEOTIDE SEQUENCE [LARGE SCALE GENOMIC DNA]</scope>
    <source>
        <strain evidence="12 13">USDA 257</strain>
    </source>
</reference>
<dbReference type="PANTHER" id="PTHR43394">
    <property type="entry name" value="ATP-DEPENDENT PERMEASE MDL1, MITOCHONDRIAL"/>
    <property type="match status" value="1"/>
</dbReference>
<evidence type="ECO:0000259" key="11">
    <source>
        <dbReference type="PROSITE" id="PS50929"/>
    </source>
</evidence>
<dbReference type="STRING" id="1185652.USDA257_c52390"/>
<dbReference type="InterPro" id="IPR011527">
    <property type="entry name" value="ABC1_TM_dom"/>
</dbReference>
<feature type="transmembrane region" description="Helical" evidence="9">
    <location>
        <begin position="156"/>
        <end position="177"/>
    </location>
</feature>
<dbReference type="InterPro" id="IPR003439">
    <property type="entry name" value="ABC_transporter-like_ATP-bd"/>
</dbReference>
<evidence type="ECO:0000313" key="12">
    <source>
        <dbReference type="EMBL" id="AFL53764.1"/>
    </source>
</evidence>
<keyword evidence="3 9" id="KW-0812">Transmembrane</keyword>
<dbReference type="GO" id="GO:0090374">
    <property type="term" value="P:oligopeptide export from mitochondrion"/>
    <property type="evidence" value="ECO:0007669"/>
    <property type="project" value="TreeGrafter"/>
</dbReference>
<evidence type="ECO:0000256" key="5">
    <source>
        <dbReference type="ARBA" id="ARBA00022840"/>
    </source>
</evidence>
<dbReference type="EMBL" id="CP003563">
    <property type="protein sequence ID" value="AFL53764.1"/>
    <property type="molecule type" value="Genomic_DNA"/>
</dbReference>
<evidence type="ECO:0000256" key="9">
    <source>
        <dbReference type="SAM" id="Phobius"/>
    </source>
</evidence>
<organism evidence="12 13">
    <name type="scientific">Sinorhizobium fredii (strain USDA 257)</name>
    <dbReference type="NCBI Taxonomy" id="1185652"/>
    <lineage>
        <taxon>Bacteria</taxon>
        <taxon>Pseudomonadati</taxon>
        <taxon>Pseudomonadota</taxon>
        <taxon>Alphaproteobacteria</taxon>
        <taxon>Hyphomicrobiales</taxon>
        <taxon>Rhizobiaceae</taxon>
        <taxon>Sinorhizobium/Ensifer group</taxon>
        <taxon>Sinorhizobium</taxon>
    </lineage>
</organism>
<dbReference type="GO" id="GO:0016887">
    <property type="term" value="F:ATP hydrolysis activity"/>
    <property type="evidence" value="ECO:0007669"/>
    <property type="project" value="InterPro"/>
</dbReference>
<dbReference type="PROSITE" id="PS50929">
    <property type="entry name" value="ABC_TM1F"/>
    <property type="match status" value="1"/>
</dbReference>
<feature type="transmembrane region" description="Helical" evidence="9">
    <location>
        <begin position="339"/>
        <end position="360"/>
    </location>
</feature>
<dbReference type="GO" id="GO:0015421">
    <property type="term" value="F:ABC-type oligopeptide transporter activity"/>
    <property type="evidence" value="ECO:0007669"/>
    <property type="project" value="TreeGrafter"/>
</dbReference>
<evidence type="ECO:0000256" key="2">
    <source>
        <dbReference type="ARBA" id="ARBA00005417"/>
    </source>
</evidence>
<evidence type="ECO:0000256" key="6">
    <source>
        <dbReference type="ARBA" id="ARBA00022989"/>
    </source>
</evidence>
<dbReference type="FunFam" id="3.40.50.300:FF:000218">
    <property type="entry name" value="Multidrug ABC transporter ATP-binding protein"/>
    <property type="match status" value="1"/>
</dbReference>
<keyword evidence="6 9" id="KW-1133">Transmembrane helix</keyword>
<dbReference type="InterPro" id="IPR003593">
    <property type="entry name" value="AAA+_ATPase"/>
</dbReference>
<keyword evidence="12" id="KW-0378">Hydrolase</keyword>
<dbReference type="InterPro" id="IPR011918">
    <property type="entry name" value="ABC_MsbA_ATP-bd"/>
</dbReference>
<dbReference type="PATRIC" id="fig|1185652.3.peg.5437"/>
<gene>
    <name evidence="12" type="primary">msbA2</name>
    <name evidence="12" type="ORF">USDA257_c52390</name>
</gene>
<dbReference type="GO" id="GO:0005886">
    <property type="term" value="C:plasma membrane"/>
    <property type="evidence" value="ECO:0007669"/>
    <property type="project" value="UniProtKB-SubCell"/>
</dbReference>
<evidence type="ECO:0000256" key="1">
    <source>
        <dbReference type="ARBA" id="ARBA00004651"/>
    </source>
</evidence>
<keyword evidence="7 9" id="KW-0472">Membrane</keyword>
<dbReference type="Gene3D" id="1.20.1560.10">
    <property type="entry name" value="ABC transporter type 1, transmembrane domain"/>
    <property type="match status" value="1"/>
</dbReference>
<evidence type="ECO:0000313" key="13">
    <source>
        <dbReference type="Proteomes" id="UP000006180"/>
    </source>
</evidence>
<keyword evidence="4" id="KW-0547">Nucleotide-binding</keyword>
<dbReference type="eggNOG" id="COG1132">
    <property type="taxonomic scope" value="Bacteria"/>
</dbReference>
<evidence type="ECO:0000256" key="8">
    <source>
        <dbReference type="ARBA" id="ARBA00024725"/>
    </source>
</evidence>
<dbReference type="Proteomes" id="UP000006180">
    <property type="component" value="Chromosome"/>
</dbReference>
<evidence type="ECO:0000256" key="7">
    <source>
        <dbReference type="ARBA" id="ARBA00023136"/>
    </source>
</evidence>
<dbReference type="PROSITE" id="PS00211">
    <property type="entry name" value="ABC_TRANSPORTER_1"/>
    <property type="match status" value="1"/>
</dbReference>
<evidence type="ECO:0000256" key="4">
    <source>
        <dbReference type="ARBA" id="ARBA00022741"/>
    </source>
</evidence>
<protein>
    <submittedName>
        <fullName evidence="12">Lipid A export ATP-binding/permease protein MsbA</fullName>
        <ecNumber evidence="12">3.6.3.-</ecNumber>
    </submittedName>
</protein>
<dbReference type="SUPFAM" id="SSF90123">
    <property type="entry name" value="ABC transporter transmembrane region"/>
    <property type="match status" value="1"/>
</dbReference>
<dbReference type="InterPro" id="IPR036640">
    <property type="entry name" value="ABC1_TM_sf"/>
</dbReference>
<dbReference type="SUPFAM" id="SSF52540">
    <property type="entry name" value="P-loop containing nucleoside triphosphate hydrolases"/>
    <property type="match status" value="1"/>
</dbReference>
<dbReference type="Pfam" id="PF00664">
    <property type="entry name" value="ABC_membrane"/>
    <property type="match status" value="1"/>
</dbReference>
<accession>I3XD08</accession>
<comment type="subcellular location">
    <subcellularLocation>
        <location evidence="1">Cell membrane</location>
        <topology evidence="1">Multi-pass membrane protein</topology>
    </subcellularLocation>
</comment>